<dbReference type="InterPro" id="IPR006311">
    <property type="entry name" value="TAT_signal"/>
</dbReference>
<comment type="caution">
    <text evidence="4">The sequence shown here is derived from an EMBL/GenBank/DDBJ whole genome shotgun (WGS) entry which is preliminary data.</text>
</comment>
<evidence type="ECO:0000256" key="2">
    <source>
        <dbReference type="SAM" id="SignalP"/>
    </source>
</evidence>
<name>A0A560DX38_9BRAD</name>
<dbReference type="Gene3D" id="3.90.1150.10">
    <property type="entry name" value="Aspartate Aminotransferase, domain 1"/>
    <property type="match status" value="1"/>
</dbReference>
<keyword evidence="4" id="KW-0456">Lyase</keyword>
<dbReference type="InterPro" id="IPR000192">
    <property type="entry name" value="Aminotrans_V_dom"/>
</dbReference>
<dbReference type="EMBL" id="VITK01000003">
    <property type="protein sequence ID" value="TWB01702.1"/>
    <property type="molecule type" value="Genomic_DNA"/>
</dbReference>
<evidence type="ECO:0000313" key="5">
    <source>
        <dbReference type="Proteomes" id="UP000319949"/>
    </source>
</evidence>
<feature type="domain" description="Aminotransferase class V" evidence="3">
    <location>
        <begin position="111"/>
        <end position="423"/>
    </location>
</feature>
<evidence type="ECO:0000313" key="4">
    <source>
        <dbReference type="EMBL" id="TWB01702.1"/>
    </source>
</evidence>
<dbReference type="OrthoDB" id="9804366at2"/>
<dbReference type="SUPFAM" id="SSF53383">
    <property type="entry name" value="PLP-dependent transferases"/>
    <property type="match status" value="1"/>
</dbReference>
<keyword evidence="2" id="KW-0732">Signal</keyword>
<dbReference type="AlphaFoldDB" id="A0A560DX38"/>
<keyword evidence="1" id="KW-0663">Pyridoxal phosphate</keyword>
<keyword evidence="5" id="KW-1185">Reference proteome</keyword>
<feature type="chain" id="PRO_5021698625" evidence="2">
    <location>
        <begin position="28"/>
        <end position="434"/>
    </location>
</feature>
<dbReference type="RefSeq" id="WP_145660884.1">
    <property type="nucleotide sequence ID" value="NZ_VITK01000003.1"/>
</dbReference>
<accession>A0A560DX38</accession>
<dbReference type="PROSITE" id="PS51318">
    <property type="entry name" value="TAT"/>
    <property type="match status" value="1"/>
</dbReference>
<dbReference type="Gene3D" id="3.40.640.10">
    <property type="entry name" value="Type I PLP-dependent aspartate aminotransferase-like (Major domain)"/>
    <property type="match status" value="1"/>
</dbReference>
<dbReference type="Proteomes" id="UP000319949">
    <property type="component" value="Unassembled WGS sequence"/>
</dbReference>
<dbReference type="Pfam" id="PF00266">
    <property type="entry name" value="Aminotran_5"/>
    <property type="match status" value="1"/>
</dbReference>
<dbReference type="InterPro" id="IPR015424">
    <property type="entry name" value="PyrdxlP-dep_Trfase"/>
</dbReference>
<organism evidence="4 5">
    <name type="scientific">Bradyrhizobium stylosanthis</name>
    <dbReference type="NCBI Taxonomy" id="1803665"/>
    <lineage>
        <taxon>Bacteria</taxon>
        <taxon>Pseudomonadati</taxon>
        <taxon>Pseudomonadota</taxon>
        <taxon>Alphaproteobacteria</taxon>
        <taxon>Hyphomicrobiales</taxon>
        <taxon>Nitrobacteraceae</taxon>
        <taxon>Bradyrhizobium</taxon>
    </lineage>
</organism>
<sequence>MDRTLHISRRGMLGAAATLAMAGTAGAQTDAAAVPPFVRTGADVAQDRAFWDQIAALYDVDRTMANLENGYWGIMAKPVLAEYIRQTERINRQNTAYARTKFGADSDAVVAALARTAGVDKSEIALTRGATEAMQDLIVNYNRLQAGDAVLYADLDYDSMQFAMEWLKDRRGVGVFKIAVPEPAGKQAILDAYAKAIAETPRLKLILLTHVSHHTGLIMPVKDIAAMARAKNIDVILDAAHSWGQLEFDIADLGVDFIGFNLHKWIGAPVGLGFLYIRKGRLDAIDRHYGDASFDPNDIRTRVHTGTANFAAILTLPLALRVHEAIGTPAKAARLRYLRDRWVVKARALPNVEVLTPDEPGLAAGITSFRIRPRGSREDNNALVGALRDKHGVLTVRRDGVAKGQCIRVSPALYTTEEEVDRFVAALAAETATG</sequence>
<reference evidence="4 5" key="1">
    <citation type="submission" date="2019-06" db="EMBL/GenBank/DDBJ databases">
        <title>Genomic Encyclopedia of Type Strains, Phase IV (KMG-V): Genome sequencing to study the core and pangenomes of soil and plant-associated prokaryotes.</title>
        <authorList>
            <person name="Whitman W."/>
        </authorList>
    </citation>
    <scope>NUCLEOTIDE SEQUENCE [LARGE SCALE GENOMIC DNA]</scope>
    <source>
        <strain evidence="4 5">BR 510</strain>
    </source>
</reference>
<dbReference type="STRING" id="1803665.GCA_001641335_00155"/>
<dbReference type="InterPro" id="IPR015422">
    <property type="entry name" value="PyrdxlP-dep_Trfase_small"/>
</dbReference>
<protein>
    <submittedName>
        <fullName evidence="4">Selenocysteine lyase/cysteine desulfurase</fullName>
    </submittedName>
</protein>
<evidence type="ECO:0000256" key="1">
    <source>
        <dbReference type="ARBA" id="ARBA00022898"/>
    </source>
</evidence>
<gene>
    <name evidence="4" type="ORF">FBZ96_103481</name>
</gene>
<feature type="signal peptide" evidence="2">
    <location>
        <begin position="1"/>
        <end position="27"/>
    </location>
</feature>
<dbReference type="PANTHER" id="PTHR43092:SF6">
    <property type="entry name" value="BLR1280 PROTEIN"/>
    <property type="match status" value="1"/>
</dbReference>
<evidence type="ECO:0000259" key="3">
    <source>
        <dbReference type="Pfam" id="PF00266"/>
    </source>
</evidence>
<proteinExistence type="predicted"/>
<dbReference type="PANTHER" id="PTHR43092">
    <property type="entry name" value="L-CYSTEINE DESULFHYDRASE"/>
    <property type="match status" value="1"/>
</dbReference>
<dbReference type="InterPro" id="IPR015421">
    <property type="entry name" value="PyrdxlP-dep_Trfase_major"/>
</dbReference>
<dbReference type="GO" id="GO:0016829">
    <property type="term" value="F:lyase activity"/>
    <property type="evidence" value="ECO:0007669"/>
    <property type="project" value="UniProtKB-KW"/>
</dbReference>